<name>A0A4U7AS69_9PEZI</name>
<dbReference type="SMART" id="SM00226">
    <property type="entry name" value="LMWPc"/>
    <property type="match status" value="1"/>
</dbReference>
<dbReference type="Gene3D" id="3.40.50.2300">
    <property type="match status" value="1"/>
</dbReference>
<dbReference type="PANTHER" id="PTHR11717">
    <property type="entry name" value="LOW MOLECULAR WEIGHT PROTEIN TYROSINE PHOSPHATASE"/>
    <property type="match status" value="1"/>
</dbReference>
<evidence type="ECO:0000313" key="3">
    <source>
        <dbReference type="EMBL" id="TKX20839.1"/>
    </source>
</evidence>
<protein>
    <recommendedName>
        <fullName evidence="1">protein-tyrosine-phosphatase</fullName>
        <ecNumber evidence="1">3.1.3.48</ecNumber>
    </recommendedName>
</protein>
<evidence type="ECO:0000256" key="1">
    <source>
        <dbReference type="ARBA" id="ARBA00013064"/>
    </source>
</evidence>
<feature type="domain" description="Phosphotyrosine protein phosphatase I" evidence="2">
    <location>
        <begin position="1"/>
        <end position="148"/>
    </location>
</feature>
<proteinExistence type="predicted"/>
<dbReference type="GO" id="GO:0004725">
    <property type="term" value="F:protein tyrosine phosphatase activity"/>
    <property type="evidence" value="ECO:0007669"/>
    <property type="project" value="UniProtKB-EC"/>
</dbReference>
<evidence type="ECO:0000259" key="2">
    <source>
        <dbReference type="SMART" id="SM00226"/>
    </source>
</evidence>
<dbReference type="SUPFAM" id="SSF52788">
    <property type="entry name" value="Phosphotyrosine protein phosphatases I"/>
    <property type="match status" value="1"/>
</dbReference>
<dbReference type="CDD" id="cd16343">
    <property type="entry name" value="LMWPTP"/>
    <property type="match status" value="1"/>
</dbReference>
<dbReference type="PANTHER" id="PTHR11717:SF7">
    <property type="entry name" value="LOW MOLECULAR WEIGHT PHOSPHOTYROSINE PROTEIN PHOSPHATASE"/>
    <property type="match status" value="1"/>
</dbReference>
<dbReference type="Pfam" id="PF01451">
    <property type="entry name" value="LMWPc"/>
    <property type="match status" value="1"/>
</dbReference>
<dbReference type="Proteomes" id="UP000308133">
    <property type="component" value="Unassembled WGS sequence"/>
</dbReference>
<dbReference type="InterPro" id="IPR023485">
    <property type="entry name" value="Ptyr_pPase"/>
</dbReference>
<accession>A0A4U7AS69</accession>
<reference evidence="3 4" key="1">
    <citation type="submission" date="2018-02" db="EMBL/GenBank/DDBJ databases">
        <title>Draft genome sequences of Elsinoe sp., causing black scab on jojoba.</title>
        <authorList>
            <person name="Stodart B."/>
            <person name="Jeffress S."/>
            <person name="Ash G."/>
            <person name="Arun Chinnappa K."/>
        </authorList>
    </citation>
    <scope>NUCLEOTIDE SEQUENCE [LARGE SCALE GENOMIC DNA]</scope>
    <source>
        <strain evidence="3 4">Hillstone_2</strain>
    </source>
</reference>
<evidence type="ECO:0000313" key="4">
    <source>
        <dbReference type="Proteomes" id="UP000308133"/>
    </source>
</evidence>
<dbReference type="EC" id="3.1.3.48" evidence="1"/>
<dbReference type="EMBL" id="PTQR01000084">
    <property type="protein sequence ID" value="TKX20839.1"/>
    <property type="molecule type" value="Genomic_DNA"/>
</dbReference>
<dbReference type="InterPro" id="IPR036196">
    <property type="entry name" value="Ptyr_pPase_sf"/>
</dbReference>
<sequence length="155" mass="17754">MAEGVFRNLTNFERPNQDFRIKDVDSCGTGAYHTGEPPDPRTLSVLEKHGITGNYYQHAARKFCTSDFTRFDYILAMDKENQRYLDRERGRLIRKGDLDEATAGKVELWGKYGGNVDEEVIDPYYGARNGFDVAYDQMVRFTSGFLKELARQSSS</sequence>
<gene>
    <name evidence="3" type="ORF">C1H76_6875</name>
</gene>
<organism evidence="3 4">
    <name type="scientific">Elsinoe australis</name>
    <dbReference type="NCBI Taxonomy" id="40998"/>
    <lineage>
        <taxon>Eukaryota</taxon>
        <taxon>Fungi</taxon>
        <taxon>Dikarya</taxon>
        <taxon>Ascomycota</taxon>
        <taxon>Pezizomycotina</taxon>
        <taxon>Dothideomycetes</taxon>
        <taxon>Dothideomycetidae</taxon>
        <taxon>Myriangiales</taxon>
        <taxon>Elsinoaceae</taxon>
        <taxon>Elsinoe</taxon>
    </lineage>
</organism>
<comment type="caution">
    <text evidence="3">The sequence shown here is derived from an EMBL/GenBank/DDBJ whole genome shotgun (WGS) entry which is preliminary data.</text>
</comment>
<dbReference type="InterPro" id="IPR050438">
    <property type="entry name" value="LMW_PTPase"/>
</dbReference>
<dbReference type="AlphaFoldDB" id="A0A4U7AS69"/>